<dbReference type="Proteomes" id="UP000606044">
    <property type="component" value="Unassembled WGS sequence"/>
</dbReference>
<dbReference type="SUPFAM" id="SSF46626">
    <property type="entry name" value="Cytochrome c"/>
    <property type="match status" value="1"/>
</dbReference>
<evidence type="ECO:0000256" key="5">
    <source>
        <dbReference type="SAM" id="SignalP"/>
    </source>
</evidence>
<dbReference type="Pfam" id="PF00034">
    <property type="entry name" value="Cytochrom_C"/>
    <property type="match status" value="1"/>
</dbReference>
<dbReference type="InterPro" id="IPR030999">
    <property type="entry name" value="Thiosulf_SoxX"/>
</dbReference>
<dbReference type="Gene3D" id="1.10.760.10">
    <property type="entry name" value="Cytochrome c-like domain"/>
    <property type="match status" value="1"/>
</dbReference>
<dbReference type="InterPro" id="IPR009056">
    <property type="entry name" value="Cyt_c-like_dom"/>
</dbReference>
<accession>A0A917C6Z1</accession>
<evidence type="ECO:0000256" key="4">
    <source>
        <dbReference type="PROSITE-ProRule" id="PRU00433"/>
    </source>
</evidence>
<gene>
    <name evidence="7" type="primary">soxX</name>
    <name evidence="7" type="ORF">GCM10007301_37030</name>
</gene>
<sequence length="147" mass="15312">MRRFVLLTALLLAGPSFDAQAVATSYEIEGDAIAEPLTGHEGDAERGAALVADRTLSLCVLCHSGLVAPVHMQGNLAPSLAGIGGRLTPGQIRLRVVDMKRLNPDSLMPVYGGVAPGARVAGPWQGKAILTADEIEDIVAYLVSLKG</sequence>
<dbReference type="GO" id="GO:0020037">
    <property type="term" value="F:heme binding"/>
    <property type="evidence" value="ECO:0007669"/>
    <property type="project" value="InterPro"/>
</dbReference>
<feature type="domain" description="Cytochrome c" evidence="6">
    <location>
        <begin position="42"/>
        <end position="146"/>
    </location>
</feature>
<protein>
    <submittedName>
        <fullName evidence="7">Sulfur oxidation c-type cytochrome SoxX</fullName>
    </submittedName>
</protein>
<reference evidence="7" key="1">
    <citation type="journal article" date="2014" name="Int. J. Syst. Evol. Microbiol.">
        <title>Complete genome sequence of Corynebacterium casei LMG S-19264T (=DSM 44701T), isolated from a smear-ripened cheese.</title>
        <authorList>
            <consortium name="US DOE Joint Genome Institute (JGI-PGF)"/>
            <person name="Walter F."/>
            <person name="Albersmeier A."/>
            <person name="Kalinowski J."/>
            <person name="Ruckert C."/>
        </authorList>
    </citation>
    <scope>NUCLEOTIDE SEQUENCE</scope>
    <source>
        <strain evidence="7">CCM 7897</strain>
    </source>
</reference>
<dbReference type="RefSeq" id="WP_244644525.1">
    <property type="nucleotide sequence ID" value="NZ_BMCT01000005.1"/>
</dbReference>
<keyword evidence="3 4" id="KW-0408">Iron</keyword>
<dbReference type="InterPro" id="IPR036909">
    <property type="entry name" value="Cyt_c-like_dom_sf"/>
</dbReference>
<feature type="chain" id="PRO_5037196304" evidence="5">
    <location>
        <begin position="22"/>
        <end position="147"/>
    </location>
</feature>
<dbReference type="GO" id="GO:0009055">
    <property type="term" value="F:electron transfer activity"/>
    <property type="evidence" value="ECO:0007669"/>
    <property type="project" value="InterPro"/>
</dbReference>
<dbReference type="PROSITE" id="PS51007">
    <property type="entry name" value="CYTC"/>
    <property type="match status" value="1"/>
</dbReference>
<feature type="signal peptide" evidence="5">
    <location>
        <begin position="1"/>
        <end position="21"/>
    </location>
</feature>
<comment type="caution">
    <text evidence="7">The sequence shown here is derived from an EMBL/GenBank/DDBJ whole genome shotgun (WGS) entry which is preliminary data.</text>
</comment>
<proteinExistence type="predicted"/>
<evidence type="ECO:0000313" key="8">
    <source>
        <dbReference type="Proteomes" id="UP000606044"/>
    </source>
</evidence>
<dbReference type="EMBL" id="BMCT01000005">
    <property type="protein sequence ID" value="GGF73821.1"/>
    <property type="molecule type" value="Genomic_DNA"/>
</dbReference>
<evidence type="ECO:0000256" key="2">
    <source>
        <dbReference type="ARBA" id="ARBA00022723"/>
    </source>
</evidence>
<evidence type="ECO:0000256" key="1">
    <source>
        <dbReference type="ARBA" id="ARBA00022617"/>
    </source>
</evidence>
<keyword evidence="5" id="KW-0732">Signal</keyword>
<organism evidence="7 8">
    <name type="scientific">Azorhizobium oxalatiphilum</name>
    <dbReference type="NCBI Taxonomy" id="980631"/>
    <lineage>
        <taxon>Bacteria</taxon>
        <taxon>Pseudomonadati</taxon>
        <taxon>Pseudomonadota</taxon>
        <taxon>Alphaproteobacteria</taxon>
        <taxon>Hyphomicrobiales</taxon>
        <taxon>Xanthobacteraceae</taxon>
        <taxon>Azorhizobium</taxon>
    </lineage>
</organism>
<evidence type="ECO:0000256" key="3">
    <source>
        <dbReference type="ARBA" id="ARBA00023004"/>
    </source>
</evidence>
<dbReference type="GO" id="GO:0046872">
    <property type="term" value="F:metal ion binding"/>
    <property type="evidence" value="ECO:0007669"/>
    <property type="project" value="UniProtKB-KW"/>
</dbReference>
<evidence type="ECO:0000259" key="6">
    <source>
        <dbReference type="PROSITE" id="PS51007"/>
    </source>
</evidence>
<keyword evidence="1 4" id="KW-0349">Heme</keyword>
<evidence type="ECO:0000313" key="7">
    <source>
        <dbReference type="EMBL" id="GGF73821.1"/>
    </source>
</evidence>
<keyword evidence="8" id="KW-1185">Reference proteome</keyword>
<reference evidence="7" key="2">
    <citation type="submission" date="2020-09" db="EMBL/GenBank/DDBJ databases">
        <authorList>
            <person name="Sun Q."/>
            <person name="Sedlacek I."/>
        </authorList>
    </citation>
    <scope>NUCLEOTIDE SEQUENCE</scope>
    <source>
        <strain evidence="7">CCM 7897</strain>
    </source>
</reference>
<keyword evidence="2 4" id="KW-0479">Metal-binding</keyword>
<dbReference type="NCBIfam" id="TIGR04485">
    <property type="entry name" value="thiosulf_SoxX"/>
    <property type="match status" value="1"/>
</dbReference>
<dbReference type="AlphaFoldDB" id="A0A917C6Z1"/>
<name>A0A917C6Z1_9HYPH</name>